<sequence>MEKLFLKILICILVISCATTKEKDYVFKGPHHKKVFIQSYDKSLKLWDVPFQEEDIQTSFGKAHIIISGQKDGSPLILLHGMDATSTMWFPNIKALSKNHRIYAIDFLNEVGKSQSIEKSLSKEEIVKWYNEIFDHYKLKKVDVIGASKGGWIGALLATQENHKINKLVLLSPSETFKGIDKAGKASSALFLKLFPTRKKLNKTLESFSFYPNNINLDYKNQLYLANKHAKSSSSFLQLLPFSDEDLKKIKIPVLVLIGDHDVINSEESIKNAEKLLPNCKTKTIKNAGHFLSIDQSEIVNKVILDFLKQKR</sequence>
<name>A0ABP9AB83_9FLAO</name>
<dbReference type="Gene3D" id="3.40.50.1820">
    <property type="entry name" value="alpha/beta hydrolase"/>
    <property type="match status" value="1"/>
</dbReference>
<protein>
    <submittedName>
        <fullName evidence="2">Carboxylesterase</fullName>
    </submittedName>
</protein>
<feature type="domain" description="AB hydrolase-1" evidence="1">
    <location>
        <begin position="193"/>
        <end position="295"/>
    </location>
</feature>
<organism evidence="2 3">
    <name type="scientific">Flavobacterium hankyongi</name>
    <dbReference type="NCBI Taxonomy" id="1176532"/>
    <lineage>
        <taxon>Bacteria</taxon>
        <taxon>Pseudomonadati</taxon>
        <taxon>Bacteroidota</taxon>
        <taxon>Flavobacteriia</taxon>
        <taxon>Flavobacteriales</taxon>
        <taxon>Flavobacteriaceae</taxon>
        <taxon>Flavobacterium</taxon>
    </lineage>
</organism>
<keyword evidence="3" id="KW-1185">Reference proteome</keyword>
<dbReference type="InterPro" id="IPR000073">
    <property type="entry name" value="AB_hydrolase_1"/>
</dbReference>
<accession>A0ABP9AB83</accession>
<dbReference type="PANTHER" id="PTHR43798">
    <property type="entry name" value="MONOACYLGLYCEROL LIPASE"/>
    <property type="match status" value="1"/>
</dbReference>
<dbReference type="EMBL" id="BAABIP010000022">
    <property type="protein sequence ID" value="GAA4777198.1"/>
    <property type="molecule type" value="Genomic_DNA"/>
</dbReference>
<reference evidence="3" key="1">
    <citation type="journal article" date="2019" name="Int. J. Syst. Evol. Microbiol.">
        <title>The Global Catalogue of Microorganisms (GCM) 10K type strain sequencing project: providing services to taxonomists for standard genome sequencing and annotation.</title>
        <authorList>
            <consortium name="The Broad Institute Genomics Platform"/>
            <consortium name="The Broad Institute Genome Sequencing Center for Infectious Disease"/>
            <person name="Wu L."/>
            <person name="Ma J."/>
        </authorList>
    </citation>
    <scope>NUCLEOTIDE SEQUENCE [LARGE SCALE GENOMIC DNA]</scope>
    <source>
        <strain evidence="3">JCM 18198</strain>
    </source>
</reference>
<dbReference type="RefSeq" id="WP_264542997.1">
    <property type="nucleotide sequence ID" value="NZ_BAABIP010000022.1"/>
</dbReference>
<evidence type="ECO:0000313" key="3">
    <source>
        <dbReference type="Proteomes" id="UP001500141"/>
    </source>
</evidence>
<dbReference type="PANTHER" id="PTHR43798:SF33">
    <property type="entry name" value="HYDROLASE, PUTATIVE (AFU_ORTHOLOGUE AFUA_2G14860)-RELATED"/>
    <property type="match status" value="1"/>
</dbReference>
<dbReference type="Pfam" id="PF00561">
    <property type="entry name" value="Abhydrolase_1"/>
    <property type="match status" value="2"/>
</dbReference>
<dbReference type="Proteomes" id="UP001500141">
    <property type="component" value="Unassembled WGS sequence"/>
</dbReference>
<dbReference type="InterPro" id="IPR050266">
    <property type="entry name" value="AB_hydrolase_sf"/>
</dbReference>
<dbReference type="InterPro" id="IPR029058">
    <property type="entry name" value="AB_hydrolase_fold"/>
</dbReference>
<evidence type="ECO:0000313" key="2">
    <source>
        <dbReference type="EMBL" id="GAA4777198.1"/>
    </source>
</evidence>
<dbReference type="SUPFAM" id="SSF53474">
    <property type="entry name" value="alpha/beta-Hydrolases"/>
    <property type="match status" value="1"/>
</dbReference>
<comment type="caution">
    <text evidence="2">The sequence shown here is derived from an EMBL/GenBank/DDBJ whole genome shotgun (WGS) entry which is preliminary data.</text>
</comment>
<evidence type="ECO:0000259" key="1">
    <source>
        <dbReference type="Pfam" id="PF00561"/>
    </source>
</evidence>
<gene>
    <name evidence="2" type="ORF">GCM10023230_30510</name>
</gene>
<proteinExistence type="predicted"/>
<feature type="domain" description="AB hydrolase-1" evidence="1">
    <location>
        <begin position="75"/>
        <end position="189"/>
    </location>
</feature>